<organism evidence="1 2">
    <name type="scientific">Nephila pilipes</name>
    <name type="common">Giant wood spider</name>
    <name type="synonym">Nephila maculata</name>
    <dbReference type="NCBI Taxonomy" id="299642"/>
    <lineage>
        <taxon>Eukaryota</taxon>
        <taxon>Metazoa</taxon>
        <taxon>Ecdysozoa</taxon>
        <taxon>Arthropoda</taxon>
        <taxon>Chelicerata</taxon>
        <taxon>Arachnida</taxon>
        <taxon>Araneae</taxon>
        <taxon>Araneomorphae</taxon>
        <taxon>Entelegynae</taxon>
        <taxon>Araneoidea</taxon>
        <taxon>Nephilidae</taxon>
        <taxon>Nephila</taxon>
    </lineage>
</organism>
<keyword evidence="2" id="KW-1185">Reference proteome</keyword>
<evidence type="ECO:0000313" key="1">
    <source>
        <dbReference type="EMBL" id="GFT07337.1"/>
    </source>
</evidence>
<reference evidence="1" key="1">
    <citation type="submission" date="2020-08" db="EMBL/GenBank/DDBJ databases">
        <title>Multicomponent nature underlies the extraordinary mechanical properties of spider dragline silk.</title>
        <authorList>
            <person name="Kono N."/>
            <person name="Nakamura H."/>
            <person name="Mori M."/>
            <person name="Yoshida Y."/>
            <person name="Ohtoshi R."/>
            <person name="Malay A.D."/>
            <person name="Moran D.A.P."/>
            <person name="Tomita M."/>
            <person name="Numata K."/>
            <person name="Arakawa K."/>
        </authorList>
    </citation>
    <scope>NUCLEOTIDE SEQUENCE</scope>
</reference>
<protein>
    <submittedName>
        <fullName evidence="1">Uncharacterized protein</fullName>
    </submittedName>
</protein>
<name>A0A8X6NCA8_NEPPI</name>
<dbReference type="Proteomes" id="UP000887013">
    <property type="component" value="Unassembled WGS sequence"/>
</dbReference>
<evidence type="ECO:0000313" key="2">
    <source>
        <dbReference type="Proteomes" id="UP000887013"/>
    </source>
</evidence>
<dbReference type="EMBL" id="BMAW01103087">
    <property type="protein sequence ID" value="GFT07337.1"/>
    <property type="molecule type" value="Genomic_DNA"/>
</dbReference>
<dbReference type="AlphaFoldDB" id="A0A8X6NCA8"/>
<comment type="caution">
    <text evidence="1">The sequence shown here is derived from an EMBL/GenBank/DDBJ whole genome shotgun (WGS) entry which is preliminary data.</text>
</comment>
<proteinExistence type="predicted"/>
<accession>A0A8X6NCA8</accession>
<gene>
    <name evidence="1" type="ORF">NPIL_492811</name>
</gene>
<sequence length="141" mass="15929">MDVSSFCRISDPLEFGLHDRSASSRCSAVSQTFTFIGDLPFLIDKVRASWSRVALVIFIPVACMWHSMSPDDATRDQRWDHFSVFDIFLSNDIPQHFLFSGNLYTGCAPRDFGVAASVPIVSVRYTFLGCRLCNIISNMYQ</sequence>